<organism evidence="3 4">
    <name type="scientific">Aeromonas hydrophila</name>
    <dbReference type="NCBI Taxonomy" id="644"/>
    <lineage>
        <taxon>Bacteria</taxon>
        <taxon>Pseudomonadati</taxon>
        <taxon>Pseudomonadota</taxon>
        <taxon>Gammaproteobacteria</taxon>
        <taxon>Aeromonadales</taxon>
        <taxon>Aeromonadaceae</taxon>
        <taxon>Aeromonas</taxon>
    </lineage>
</organism>
<dbReference type="RefSeq" id="WP_275115655.1">
    <property type="nucleotide sequence ID" value="NZ_CP118942.1"/>
</dbReference>
<dbReference type="InterPro" id="IPR040775">
    <property type="entry name" value="Tail_spike_N"/>
</dbReference>
<sequence>MSQVITNAFENYWQSCLTAEQPVVLDEFILADIPNLDITSPIDPETGLPPESQIVHRQNVDQRGRINNNAVAYTIVMDTTVGDFSFNAMYLRNKQNGVIGMIVYKGRETKLKTDQTTGQTGNSLVKSMLMGYDQAAEATLTHVDAGTWQIDYAARLRGMDEDIRQLQADLYGHHTFVGDGFKVVEKDGAYQVSQGVAIIGGLRVELKAPEVIHPGIKPIGVWVDVHRAGSLLSEHQNHFTIITSVADLTDHVDSNGYQHYVAKLGTLLADNEVVDNRSPGGNSGTGKIPDTFSIWKRSMAEAGLNLVDGNFQQGGTVTSHIDVLLDADAGVAYAWEGELPKTVLKGSTPASTGGILPGRWQEKNTVLLRNLVTKQIETSKFASVADMVADTSLELGDKVQWLGYYEALDGGGNIGIVTTVEGYEDGGSKFYLANGLQVVSDTRQINFKHFGGRSGLGITGNSERLEAYKAFVEANPSRGYTFDVNNGEVYRLTRTHDFNGRPVRGLGFSGGCSKYQFKEQELKSCIYLDGMVVEAYNVTRAKNIGFVSNRNIQTGSTVYHTKRLGVYFDNVELWHGFYNLRCPFGAIPIKIHGGTIERAARDNIFVQDQDDGMNNPDLDTNIVLLDAAHVAYAARHNVNLECRGGIYKITNGSDISKAGEPAGLKENNVIDMYAFGVRIVSKSGVIQGIEIDNAWMEKNANMIQLVGVMRNISINNIRCSAFDDSHKGKMIELNGYIYDLDIRRISGSGPKYAVAVDVEKLSFDQSTGITNINNINIEKSVSWADKILDTSTANGTRFAREHGGFVIQLYPSGSCIGLGAQGSGGYYTLKDINGLTPVVLQPSWYFNSGQASDVSLYVGGVYAGEIINASASSFTTNKLISGIGNGSIELYVKKKHYGEISKPASFYQGVNFV</sequence>
<evidence type="ECO:0000259" key="1">
    <source>
        <dbReference type="Pfam" id="PF12571"/>
    </source>
</evidence>
<reference evidence="3" key="1">
    <citation type="submission" date="2023-02" db="EMBL/GenBank/DDBJ databases">
        <title>The sequence of Aeromonas hydrophila K533.</title>
        <authorList>
            <person name="Luo X."/>
        </authorList>
    </citation>
    <scope>NUCLEOTIDE SEQUENCE</scope>
    <source>
        <strain evidence="3">K533</strain>
    </source>
</reference>
<protein>
    <submittedName>
        <fullName evidence="3">Phage tail protein</fullName>
    </submittedName>
</protein>
<evidence type="ECO:0000313" key="3">
    <source>
        <dbReference type="EMBL" id="WEE26735.1"/>
    </source>
</evidence>
<dbReference type="EMBL" id="CP118942">
    <property type="protein sequence ID" value="WEE26735.1"/>
    <property type="molecule type" value="Genomic_DNA"/>
</dbReference>
<feature type="domain" description="Phage tail fibre protein N-terminal" evidence="1">
    <location>
        <begin position="3"/>
        <end position="159"/>
    </location>
</feature>
<gene>
    <name evidence="3" type="ORF">PY771_24720</name>
</gene>
<proteinExistence type="predicted"/>
<evidence type="ECO:0000259" key="2">
    <source>
        <dbReference type="Pfam" id="PF18668"/>
    </source>
</evidence>
<dbReference type="Pfam" id="PF12571">
    <property type="entry name" value="Phage_tail_fib"/>
    <property type="match status" value="1"/>
</dbReference>
<dbReference type="Gene3D" id="2.10.10.80">
    <property type="match status" value="1"/>
</dbReference>
<dbReference type="AlphaFoldDB" id="A0AAX3P9C3"/>
<dbReference type="Proteomes" id="UP001214666">
    <property type="component" value="Chromosome"/>
</dbReference>
<evidence type="ECO:0000313" key="4">
    <source>
        <dbReference type="Proteomes" id="UP001214666"/>
    </source>
</evidence>
<dbReference type="Pfam" id="PF18668">
    <property type="entry name" value="Tail_spike_N"/>
    <property type="match status" value="1"/>
</dbReference>
<feature type="domain" description="Tail spike TSP1/Gp66 N-terminal" evidence="2">
    <location>
        <begin position="309"/>
        <end position="361"/>
    </location>
</feature>
<accession>A0AAX3P9C3</accession>
<dbReference type="InterPro" id="IPR022225">
    <property type="entry name" value="Phage_tail_fibre_N"/>
</dbReference>
<name>A0AAX3P9C3_AERHY</name>